<dbReference type="Pfam" id="PF01420">
    <property type="entry name" value="Methylase_S"/>
    <property type="match status" value="1"/>
</dbReference>
<dbReference type="InterPro" id="IPR051212">
    <property type="entry name" value="Type-I_RE_S_subunit"/>
</dbReference>
<gene>
    <name evidence="6" type="ORF">GCM10009716_06700</name>
</gene>
<evidence type="ECO:0000313" key="6">
    <source>
        <dbReference type="EMBL" id="GAA1899537.1"/>
    </source>
</evidence>
<dbReference type="EMBL" id="BAAAMJ010000007">
    <property type="protein sequence ID" value="GAA1899537.1"/>
    <property type="molecule type" value="Genomic_DNA"/>
</dbReference>
<reference evidence="6 7" key="1">
    <citation type="journal article" date="2019" name="Int. J. Syst. Evol. Microbiol.">
        <title>The Global Catalogue of Microorganisms (GCM) 10K type strain sequencing project: providing services to taxonomists for standard genome sequencing and annotation.</title>
        <authorList>
            <consortium name="The Broad Institute Genomics Platform"/>
            <consortium name="The Broad Institute Genome Sequencing Center for Infectious Disease"/>
            <person name="Wu L."/>
            <person name="Ma J."/>
        </authorList>
    </citation>
    <scope>NUCLEOTIDE SEQUENCE [LARGE SCALE GENOMIC DNA]</scope>
    <source>
        <strain evidence="6 7">JCM 13581</strain>
    </source>
</reference>
<sequence length="441" mass="49176">MNDSGVRLSQGSPVSWPSHWRSTPLWSMFERVKDVGHPKEDLLSVYRDHGVVRRDGRDDNFNKAALDRSIYQLVHPGWLVVNRMKAWQGSVGISPFRGIVSGHYVCFRPAHQEHDRFLNWLLRSGPYVAEYAALSRGVRPNQVEIDNEWLRSLKIMLPPLGEQCRIADFLDAETARIDRLMKARRAQVAKLVERDYASITETLVPGSLSDGVGKGIFPWLPELPEGLPLVRLGYVCRIQNGLTVDGKREATEDAVTFPYLRVANVQAGHLTLDSVSEITVPRAVAERRTLRVGDVLMTEGGDLDKLGRGAVWNGELPNCLHQNHVFVLRPAKNLLDGHYLALMTQTLHGRCYFESTGTRTTNLASTNSGKILGFPVPLPSLKVQRALVSRVNEELQKTATVRVVLNRQLALLEERRQALITAAVTGQFDVSTASGRGVDVT</sequence>
<evidence type="ECO:0000256" key="1">
    <source>
        <dbReference type="ARBA" id="ARBA00010923"/>
    </source>
</evidence>
<dbReference type="Gene3D" id="3.90.220.20">
    <property type="entry name" value="DNA methylase specificity domains"/>
    <property type="match status" value="2"/>
</dbReference>
<dbReference type="CDD" id="cd17253">
    <property type="entry name" value="RMtype1_S_Eco933I-TRD2-CR2_like"/>
    <property type="match status" value="1"/>
</dbReference>
<evidence type="ECO:0000313" key="7">
    <source>
        <dbReference type="Proteomes" id="UP001501303"/>
    </source>
</evidence>
<evidence type="ECO:0000256" key="2">
    <source>
        <dbReference type="ARBA" id="ARBA00022747"/>
    </source>
</evidence>
<dbReference type="InterPro" id="IPR044946">
    <property type="entry name" value="Restrct_endonuc_typeI_TRD_sf"/>
</dbReference>
<organism evidence="6 7">
    <name type="scientific">Streptomyces sodiiphilus</name>
    <dbReference type="NCBI Taxonomy" id="226217"/>
    <lineage>
        <taxon>Bacteria</taxon>
        <taxon>Bacillati</taxon>
        <taxon>Actinomycetota</taxon>
        <taxon>Actinomycetes</taxon>
        <taxon>Kitasatosporales</taxon>
        <taxon>Streptomycetaceae</taxon>
        <taxon>Streptomyces</taxon>
    </lineage>
</organism>
<comment type="caution">
    <text evidence="6">The sequence shown here is derived from an EMBL/GenBank/DDBJ whole genome shotgun (WGS) entry which is preliminary data.</text>
</comment>
<comment type="subunit">
    <text evidence="4">The methyltransferase is composed of M and S polypeptides.</text>
</comment>
<protein>
    <recommendedName>
        <fullName evidence="5">Type I restriction modification DNA specificity domain-containing protein</fullName>
    </recommendedName>
</protein>
<name>A0ABN2NRR4_9ACTN</name>
<accession>A0ABN2NRR4</accession>
<keyword evidence="7" id="KW-1185">Reference proteome</keyword>
<dbReference type="InterPro" id="IPR000055">
    <property type="entry name" value="Restrct_endonuc_typeI_TRD"/>
</dbReference>
<dbReference type="Proteomes" id="UP001501303">
    <property type="component" value="Unassembled WGS sequence"/>
</dbReference>
<evidence type="ECO:0000259" key="5">
    <source>
        <dbReference type="Pfam" id="PF01420"/>
    </source>
</evidence>
<proteinExistence type="inferred from homology"/>
<evidence type="ECO:0000256" key="4">
    <source>
        <dbReference type="ARBA" id="ARBA00038652"/>
    </source>
</evidence>
<dbReference type="PANTHER" id="PTHR43140:SF1">
    <property type="entry name" value="TYPE I RESTRICTION ENZYME ECOKI SPECIFICITY SUBUNIT"/>
    <property type="match status" value="1"/>
</dbReference>
<keyword evidence="3" id="KW-0238">DNA-binding</keyword>
<dbReference type="PANTHER" id="PTHR43140">
    <property type="entry name" value="TYPE-1 RESTRICTION ENZYME ECOKI SPECIFICITY PROTEIN"/>
    <property type="match status" value="1"/>
</dbReference>
<feature type="domain" description="Type I restriction modification DNA specificity" evidence="5">
    <location>
        <begin position="86"/>
        <end position="188"/>
    </location>
</feature>
<evidence type="ECO:0000256" key="3">
    <source>
        <dbReference type="ARBA" id="ARBA00023125"/>
    </source>
</evidence>
<comment type="similarity">
    <text evidence="1">Belongs to the type-I restriction system S methylase family.</text>
</comment>
<dbReference type="SUPFAM" id="SSF116734">
    <property type="entry name" value="DNA methylase specificity domain"/>
    <property type="match status" value="2"/>
</dbReference>
<keyword evidence="2" id="KW-0680">Restriction system</keyword>